<dbReference type="EMBL" id="GL983807">
    <property type="protein sequence ID" value="EGR31937.1"/>
    <property type="molecule type" value="Genomic_DNA"/>
</dbReference>
<dbReference type="InterPro" id="IPR018247">
    <property type="entry name" value="EF_Hand_1_Ca_BS"/>
</dbReference>
<name>G0QS72_ICHMU</name>
<dbReference type="RefSeq" id="XP_004035423.1">
    <property type="nucleotide sequence ID" value="XM_004035375.1"/>
</dbReference>
<gene>
    <name evidence="2" type="ORF">IMG5_099650</name>
</gene>
<accession>G0QS72</accession>
<evidence type="ECO:0000313" key="2">
    <source>
        <dbReference type="EMBL" id="EGR31937.1"/>
    </source>
</evidence>
<proteinExistence type="predicted"/>
<dbReference type="PROSITE" id="PS50222">
    <property type="entry name" value="EF_HAND_2"/>
    <property type="match status" value="1"/>
</dbReference>
<sequence>MQKHPNTNSLISKNRRDGIDHSLTSFKHLKDLAPYGIFGYGDLDKKDKEILKECLDVDKDGRITEKDFKEIIDYINKKKYL</sequence>
<dbReference type="GeneID" id="14908079"/>
<keyword evidence="3" id="KW-1185">Reference proteome</keyword>
<reference evidence="2 3" key="1">
    <citation type="submission" date="2011-07" db="EMBL/GenBank/DDBJ databases">
        <authorList>
            <person name="Coyne R."/>
            <person name="Brami D."/>
            <person name="Johnson J."/>
            <person name="Hostetler J."/>
            <person name="Hannick L."/>
            <person name="Clark T."/>
            <person name="Cassidy-Hanley D."/>
            <person name="Inman J."/>
        </authorList>
    </citation>
    <scope>NUCLEOTIDE SEQUENCE [LARGE SCALE GENOMIC DNA]</scope>
    <source>
        <strain evidence="2 3">G5</strain>
    </source>
</reference>
<protein>
    <recommendedName>
        <fullName evidence="1">EF-hand domain-containing protein</fullName>
    </recommendedName>
</protein>
<organism evidence="2 3">
    <name type="scientific">Ichthyophthirius multifiliis</name>
    <name type="common">White spot disease agent</name>
    <name type="synonym">Ich</name>
    <dbReference type="NCBI Taxonomy" id="5932"/>
    <lineage>
        <taxon>Eukaryota</taxon>
        <taxon>Sar</taxon>
        <taxon>Alveolata</taxon>
        <taxon>Ciliophora</taxon>
        <taxon>Intramacronucleata</taxon>
        <taxon>Oligohymenophorea</taxon>
        <taxon>Hymenostomatida</taxon>
        <taxon>Ophryoglenina</taxon>
        <taxon>Ichthyophthirius</taxon>
    </lineage>
</organism>
<evidence type="ECO:0000259" key="1">
    <source>
        <dbReference type="PROSITE" id="PS50222"/>
    </source>
</evidence>
<feature type="domain" description="EF-hand" evidence="1">
    <location>
        <begin position="55"/>
        <end position="78"/>
    </location>
</feature>
<dbReference type="Proteomes" id="UP000008983">
    <property type="component" value="Unassembled WGS sequence"/>
</dbReference>
<evidence type="ECO:0000313" key="3">
    <source>
        <dbReference type="Proteomes" id="UP000008983"/>
    </source>
</evidence>
<dbReference type="InParanoid" id="G0QS72"/>
<dbReference type="InterPro" id="IPR002048">
    <property type="entry name" value="EF_hand_dom"/>
</dbReference>
<dbReference type="AlphaFoldDB" id="G0QS72"/>
<dbReference type="GO" id="GO:0005509">
    <property type="term" value="F:calcium ion binding"/>
    <property type="evidence" value="ECO:0007669"/>
    <property type="project" value="InterPro"/>
</dbReference>
<dbReference type="PROSITE" id="PS00018">
    <property type="entry name" value="EF_HAND_1"/>
    <property type="match status" value="1"/>
</dbReference>